<accession>A0A7R9GCK7</accession>
<feature type="compositionally biased region" description="Low complexity" evidence="2">
    <location>
        <begin position="125"/>
        <end position="141"/>
    </location>
</feature>
<feature type="non-terminal residue" evidence="3">
    <location>
        <position position="675"/>
    </location>
</feature>
<gene>
    <name evidence="3" type="ORF">NMOB1V02_LOCUS3711</name>
</gene>
<keyword evidence="4" id="KW-1185">Reference proteome</keyword>
<protein>
    <submittedName>
        <fullName evidence="3">Uncharacterized protein</fullName>
    </submittedName>
</protein>
<keyword evidence="1" id="KW-0175">Coiled coil</keyword>
<reference evidence="3" key="1">
    <citation type="submission" date="2020-11" db="EMBL/GenBank/DDBJ databases">
        <authorList>
            <person name="Tran Van P."/>
        </authorList>
    </citation>
    <scope>NUCLEOTIDE SEQUENCE</scope>
</reference>
<feature type="region of interest" description="Disordered" evidence="2">
    <location>
        <begin position="1"/>
        <end position="23"/>
    </location>
</feature>
<evidence type="ECO:0000256" key="1">
    <source>
        <dbReference type="SAM" id="Coils"/>
    </source>
</evidence>
<feature type="compositionally biased region" description="Basic and acidic residues" evidence="2">
    <location>
        <begin position="1"/>
        <end position="13"/>
    </location>
</feature>
<evidence type="ECO:0000313" key="4">
    <source>
        <dbReference type="Proteomes" id="UP000678499"/>
    </source>
</evidence>
<sequence>GTGETKLLRHQDMMQDQQQQQQRENLFTTPKMLLQTASATRAAAAVEYPCWSSMSESPGSPTNKTKDTPSLINFDYVDDEDDDDEMFRRFARELSPESAAPNSMGNAWASGAGHPRTGPCARSVSGNHGAANTGAAGSAAGRPDDDDPLLKGIGTWEDFTNELQHRNSERYLGGDDSCDLSANLENLKIGQEHSTPNAHMWNRYDFQESVDNDDSAEGGTQNTRMSVIKEQYAWSDQDRTDKYSATRAPSNRKGTGVAFTAAIWDENVEAVIENGGILCTSEDLDTSNRSFLSPIQQVNAATQKKSASNCTQNFAGNESSSNAVMSLQINASNDSQNTSKLIPLQSNGFFEANATNSSMITNDPSENSLHLARKKISYSNPVVFQSANQKSRCSANTGKILCGSNKSTNKEPEICGSKDLDRVRILAAILQEEKRVCSFMQQDVAELEEMVKICTFQQLLKIRIRFAKQNVKKLRQQPPLTYFSEDTTVMNKYRKALNEFAKAAIEREICDTGRPDGFKRPAKGCHTVDNVLEDEEEMEEEQLKPGKALLRVAYRLKTDVETTAPQNLKILLIQIARLESKIPCITESRFHMWAFGVECSWPILRFSKLALRSQLSSPPKYLSEFRCCSSLVKSSHVPMPFKRGSSSSPKFSGDLKCSGPKSSLIRPDVRYFVTH</sequence>
<evidence type="ECO:0000313" key="3">
    <source>
        <dbReference type="EMBL" id="CAD7275926.1"/>
    </source>
</evidence>
<feature type="region of interest" description="Disordered" evidence="2">
    <location>
        <begin position="95"/>
        <end position="150"/>
    </location>
</feature>
<dbReference type="AlphaFoldDB" id="A0A7R9GCK7"/>
<proteinExistence type="predicted"/>
<evidence type="ECO:0000256" key="2">
    <source>
        <dbReference type="SAM" id="MobiDB-lite"/>
    </source>
</evidence>
<dbReference type="EMBL" id="CAJPEX010000508">
    <property type="protein sequence ID" value="CAG0916078.1"/>
    <property type="molecule type" value="Genomic_DNA"/>
</dbReference>
<organism evidence="3">
    <name type="scientific">Notodromas monacha</name>
    <dbReference type="NCBI Taxonomy" id="399045"/>
    <lineage>
        <taxon>Eukaryota</taxon>
        <taxon>Metazoa</taxon>
        <taxon>Ecdysozoa</taxon>
        <taxon>Arthropoda</taxon>
        <taxon>Crustacea</taxon>
        <taxon>Oligostraca</taxon>
        <taxon>Ostracoda</taxon>
        <taxon>Podocopa</taxon>
        <taxon>Podocopida</taxon>
        <taxon>Cypridocopina</taxon>
        <taxon>Cypridoidea</taxon>
        <taxon>Cyprididae</taxon>
        <taxon>Notodromas</taxon>
    </lineage>
</organism>
<dbReference type="EMBL" id="OA882545">
    <property type="protein sequence ID" value="CAD7275926.1"/>
    <property type="molecule type" value="Genomic_DNA"/>
</dbReference>
<name>A0A7R9GCK7_9CRUS</name>
<feature type="coiled-coil region" evidence="1">
    <location>
        <begin position="430"/>
        <end position="477"/>
    </location>
</feature>
<dbReference type="Proteomes" id="UP000678499">
    <property type="component" value="Unassembled WGS sequence"/>
</dbReference>
<feature type="region of interest" description="Disordered" evidence="2">
    <location>
        <begin position="52"/>
        <end position="71"/>
    </location>
</feature>